<dbReference type="EMBL" id="JBEPME010000014">
    <property type="protein sequence ID" value="MET3659633.1"/>
    <property type="molecule type" value="Genomic_DNA"/>
</dbReference>
<keyword evidence="1" id="KW-1133">Transmembrane helix</keyword>
<gene>
    <name evidence="2" type="ORF">ABIC55_002960</name>
    <name evidence="3" type="ORF">ABIC55_004779</name>
</gene>
<evidence type="ECO:0000313" key="4">
    <source>
        <dbReference type="Proteomes" id="UP001549104"/>
    </source>
</evidence>
<name>A0ABV2KCS4_SPOPS</name>
<organism evidence="2 4">
    <name type="scientific">Sporosarcina psychrophila</name>
    <name type="common">Bacillus psychrophilus</name>
    <dbReference type="NCBI Taxonomy" id="1476"/>
    <lineage>
        <taxon>Bacteria</taxon>
        <taxon>Bacillati</taxon>
        <taxon>Bacillota</taxon>
        <taxon>Bacilli</taxon>
        <taxon>Bacillales</taxon>
        <taxon>Caryophanaceae</taxon>
        <taxon>Sporosarcina</taxon>
    </lineage>
</organism>
<reference evidence="2 4" key="1">
    <citation type="submission" date="2024-06" db="EMBL/GenBank/DDBJ databases">
        <title>Sorghum-associated microbial communities from plants grown in Nebraska, USA.</title>
        <authorList>
            <person name="Schachtman D."/>
        </authorList>
    </citation>
    <scope>NUCLEOTIDE SEQUENCE [LARGE SCALE GENOMIC DNA]</scope>
    <source>
        <strain evidence="2 4">1288</strain>
    </source>
</reference>
<dbReference type="EMBL" id="JBEPME010000004">
    <property type="protein sequence ID" value="MET3657863.1"/>
    <property type="molecule type" value="Genomic_DNA"/>
</dbReference>
<proteinExistence type="predicted"/>
<dbReference type="Proteomes" id="UP001549104">
    <property type="component" value="Unassembled WGS sequence"/>
</dbReference>
<evidence type="ECO:0000313" key="2">
    <source>
        <dbReference type="EMBL" id="MET3657863.1"/>
    </source>
</evidence>
<sequence length="35" mass="3906">MATVITTFEGWAFIISALVLALGFYYIGRMHGRAK</sequence>
<protein>
    <submittedName>
        <fullName evidence="2">Uncharacterized protein</fullName>
    </submittedName>
</protein>
<comment type="caution">
    <text evidence="2">The sequence shown here is derived from an EMBL/GenBank/DDBJ whole genome shotgun (WGS) entry which is preliminary data.</text>
</comment>
<evidence type="ECO:0000256" key="1">
    <source>
        <dbReference type="SAM" id="Phobius"/>
    </source>
</evidence>
<evidence type="ECO:0000313" key="3">
    <source>
        <dbReference type="EMBL" id="MET3659633.1"/>
    </source>
</evidence>
<accession>A0ABV2KCS4</accession>
<keyword evidence="1" id="KW-0472">Membrane</keyword>
<feature type="transmembrane region" description="Helical" evidence="1">
    <location>
        <begin position="12"/>
        <end position="28"/>
    </location>
</feature>
<keyword evidence="4" id="KW-1185">Reference proteome</keyword>
<keyword evidence="1" id="KW-0812">Transmembrane</keyword>